<dbReference type="Proteomes" id="UP000666240">
    <property type="component" value="Unassembled WGS sequence"/>
</dbReference>
<sequence>MQQVMNEEHRASGTILPKLQVEKRAGVSAGTVNKYYERAIEQIPDRAAVEQNYHSFLHRACIFRKPGATAERLEDLLHLASAALLTAARSATSLAVAEAEIVRLVEEKNIKLAASQLTNSAALRLTTDATRVIQATGADASIAHQVAGVPSSTWGLRLRAVELEDQLRQVVPATASQRETEGLGLAEQDEPKNVAGRESDEPTSGSWSAYQSETLTLGSSSLTERTIQQAARLKLERAGQDPDQMIEGLYRPEGRQAKLLTYDAMHVIDGACVPMSAAYRIEADRIADVLSCLEEATRA</sequence>
<comment type="caution">
    <text evidence="2">The sequence shown here is derived from an EMBL/GenBank/DDBJ whole genome shotgun (WGS) entry which is preliminary data.</text>
</comment>
<proteinExistence type="predicted"/>
<gene>
    <name evidence="2" type="ORF">J5Y06_10670</name>
</gene>
<feature type="compositionally biased region" description="Basic and acidic residues" evidence="1">
    <location>
        <begin position="189"/>
        <end position="200"/>
    </location>
</feature>
<protein>
    <submittedName>
        <fullName evidence="2">Uncharacterized protein</fullName>
    </submittedName>
</protein>
<dbReference type="EMBL" id="JAGIYY010000003">
    <property type="protein sequence ID" value="MBP0439113.1"/>
    <property type="molecule type" value="Genomic_DNA"/>
</dbReference>
<accession>A0A8J7UIN7</accession>
<evidence type="ECO:0000313" key="3">
    <source>
        <dbReference type="Proteomes" id="UP000666240"/>
    </source>
</evidence>
<name>A0A8J7UIN7_9HYPH</name>
<dbReference type="AlphaFoldDB" id="A0A8J7UIN7"/>
<keyword evidence="3" id="KW-1185">Reference proteome</keyword>
<evidence type="ECO:0000313" key="2">
    <source>
        <dbReference type="EMBL" id="MBP0439113.1"/>
    </source>
</evidence>
<evidence type="ECO:0000256" key="1">
    <source>
        <dbReference type="SAM" id="MobiDB-lite"/>
    </source>
</evidence>
<dbReference type="RefSeq" id="WP_209335156.1">
    <property type="nucleotide sequence ID" value="NZ_JAGIYY010000003.1"/>
</dbReference>
<feature type="region of interest" description="Disordered" evidence="1">
    <location>
        <begin position="172"/>
        <end position="208"/>
    </location>
</feature>
<organism evidence="2 3">
    <name type="scientific">Tianweitania sediminis</name>
    <dbReference type="NCBI Taxonomy" id="1502156"/>
    <lineage>
        <taxon>Bacteria</taxon>
        <taxon>Pseudomonadati</taxon>
        <taxon>Pseudomonadota</taxon>
        <taxon>Alphaproteobacteria</taxon>
        <taxon>Hyphomicrobiales</taxon>
        <taxon>Phyllobacteriaceae</taxon>
        <taxon>Tianweitania</taxon>
    </lineage>
</organism>
<reference evidence="2" key="1">
    <citation type="submission" date="2021-03" db="EMBL/GenBank/DDBJ databases">
        <title>Genome sequencing and assembly of Tianweitania sediminis.</title>
        <authorList>
            <person name="Chhetri G."/>
        </authorList>
    </citation>
    <scope>NUCLEOTIDE SEQUENCE</scope>
    <source>
        <strain evidence="2">Z8</strain>
    </source>
</reference>